<gene>
    <name evidence="2" type="ORF">MBMO_EBAC000-36A07.11</name>
</gene>
<reference evidence="2" key="2">
    <citation type="submission" date="2003-12" db="EMBL/GenBank/DDBJ databases">
        <title>Monterey Bay Coastal Ocean Microbial Observatory environmental clone sequencing.</title>
        <authorList>
            <person name="DeLong E.F."/>
        </authorList>
    </citation>
    <scope>NUCLEOTIDE SEQUENCE</scope>
</reference>
<organism evidence="2">
    <name type="scientific">uncultured marine bacterium 580</name>
    <dbReference type="NCBI Taxonomy" id="257400"/>
    <lineage>
        <taxon>Bacteria</taxon>
        <taxon>environmental samples</taxon>
    </lineage>
</organism>
<name>Q6SFP6_9BACT</name>
<dbReference type="EMBL" id="AY458647">
    <property type="protein sequence ID" value="AAR38166.1"/>
    <property type="molecule type" value="Genomic_DNA"/>
</dbReference>
<sequence>MKKTLIALTVIASSSAYAEHHKKVELSDVDKCYMNAVEKYPGHVLSMESEIEKDRLIYEFDIMTKDGREVEVECDAKNHTLHDFEVEYKKGDKAFIEAAKISESEAEKIALKKYNGKIVDREYSIENGNPAYEFDIYVAKKGHEYEIEVDAVTGEILEVEMELYDIGSED</sequence>
<evidence type="ECO:0000259" key="1">
    <source>
        <dbReference type="Pfam" id="PF03413"/>
    </source>
</evidence>
<proteinExistence type="predicted"/>
<protein>
    <recommendedName>
        <fullName evidence="1">PepSY domain-containing protein</fullName>
    </recommendedName>
</protein>
<feature type="domain" description="PepSY" evidence="1">
    <location>
        <begin position="36"/>
        <end position="78"/>
    </location>
</feature>
<reference evidence="2" key="1">
    <citation type="submission" date="2003-11" db="EMBL/GenBank/DDBJ databases">
        <authorList>
            <person name="Heidelberg J.F."/>
            <person name="Eisen J.A."/>
            <person name="Nelson W.C."/>
            <person name="DeLong E.F."/>
        </authorList>
    </citation>
    <scope>NUCLEOTIDE SEQUENCE</scope>
</reference>
<dbReference type="InterPro" id="IPR025711">
    <property type="entry name" value="PepSY"/>
</dbReference>
<feature type="domain" description="PepSY" evidence="1">
    <location>
        <begin position="100"/>
        <end position="160"/>
    </location>
</feature>
<dbReference type="AlphaFoldDB" id="Q6SFP6"/>
<evidence type="ECO:0000313" key="2">
    <source>
        <dbReference type="EMBL" id="AAR38166.1"/>
    </source>
</evidence>
<dbReference type="Pfam" id="PF03413">
    <property type="entry name" value="PepSY"/>
    <property type="match status" value="2"/>
</dbReference>
<dbReference type="Gene3D" id="3.10.450.40">
    <property type="match status" value="1"/>
</dbReference>
<dbReference type="Gene3D" id="3.30.505.20">
    <property type="match status" value="1"/>
</dbReference>
<accession>Q6SFP6</accession>